<dbReference type="STRING" id="865937.Gilli_1747"/>
<accession>H2C023</accession>
<dbReference type="HOGENOM" id="CLU_104086_0_0_10"/>
<evidence type="ECO:0000313" key="2">
    <source>
        <dbReference type="Proteomes" id="UP000003844"/>
    </source>
</evidence>
<dbReference type="PANTHER" id="PTHR36529:SF1">
    <property type="entry name" value="GLYCOSYLTRANSFERASE"/>
    <property type="match status" value="1"/>
</dbReference>
<sequence length="227" mass="25647">MNNSTAILIFANSGQQEGISKPFQSSQLLFDELNRKTIAKVEKTGLPYFLFSENEQVGNSFGERYTNAIQAIYDRGYENVITIGNDTPQLQAGQLLKTARLLETKKIVLGPSKDGGYYLMGLHKSQFNVQTFLKLPWKTSRLTQRIARLFSAKNIQAVFLKVLQDIDTVSDVRSLLNSFRKLTKTLLSILRTVVSESSQIFSEYLFFSSSFQKRSPFNKGSPLLLPI</sequence>
<dbReference type="Gene3D" id="3.90.550.10">
    <property type="entry name" value="Spore Coat Polysaccharide Biosynthesis Protein SpsA, Chain A"/>
    <property type="match status" value="1"/>
</dbReference>
<evidence type="ECO:0000313" key="1">
    <source>
        <dbReference type="EMBL" id="EHQ02390.1"/>
    </source>
</evidence>
<dbReference type="InterPro" id="IPR018641">
    <property type="entry name" value="Trfase_1_rSAM/seldom-assoc"/>
</dbReference>
<organism evidence="1 2">
    <name type="scientific">Gillisia limnaea (strain DSM 15749 / LMG 21470 / R-8282)</name>
    <dbReference type="NCBI Taxonomy" id="865937"/>
    <lineage>
        <taxon>Bacteria</taxon>
        <taxon>Pseudomonadati</taxon>
        <taxon>Bacteroidota</taxon>
        <taxon>Flavobacteriia</taxon>
        <taxon>Flavobacteriales</taxon>
        <taxon>Flavobacteriaceae</taxon>
        <taxon>Gillisia</taxon>
    </lineage>
</organism>
<dbReference type="PANTHER" id="PTHR36529">
    <property type="entry name" value="SLL1095 PROTEIN"/>
    <property type="match status" value="1"/>
</dbReference>
<dbReference type="InterPro" id="IPR029044">
    <property type="entry name" value="Nucleotide-diphossugar_trans"/>
</dbReference>
<dbReference type="Proteomes" id="UP000003844">
    <property type="component" value="Unassembled WGS sequence"/>
</dbReference>
<evidence type="ECO:0008006" key="3">
    <source>
        <dbReference type="Google" id="ProtNLM"/>
    </source>
</evidence>
<dbReference type="Pfam" id="PF09837">
    <property type="entry name" value="DUF2064"/>
    <property type="match status" value="1"/>
</dbReference>
<reference evidence="2" key="1">
    <citation type="journal article" date="2012" name="Stand. Genomic Sci.">
        <title>Genome sequence of the Antarctic rhodopsins-containing flavobacterium Gillisia limnaea type strain (R-8282(T)).</title>
        <authorList>
            <person name="Riedel T."/>
            <person name="Held B."/>
            <person name="Nolan M."/>
            <person name="Lucas S."/>
            <person name="Lapidus A."/>
            <person name="Tice H."/>
            <person name="Del Rio T.G."/>
            <person name="Cheng J.F."/>
            <person name="Han C."/>
            <person name="Tapia R."/>
            <person name="Goodwin L.A."/>
            <person name="Pitluck S."/>
            <person name="Liolios K."/>
            <person name="Mavromatis K."/>
            <person name="Pagani I."/>
            <person name="Ivanova N."/>
            <person name="Mikhailova N."/>
            <person name="Pati A."/>
            <person name="Chen A."/>
            <person name="Palaniappan K."/>
            <person name="Land M."/>
            <person name="Rohde M."/>
            <person name="Tindall B.J."/>
            <person name="Detter J.C."/>
            <person name="Goker M."/>
            <person name="Bristow J."/>
            <person name="Eisen J.A."/>
            <person name="Markowitz V."/>
            <person name="Hugenholtz P."/>
            <person name="Kyrpides N.C."/>
            <person name="Klenk H.P."/>
            <person name="Woyke T."/>
        </authorList>
    </citation>
    <scope>NUCLEOTIDE SEQUENCE [LARGE SCALE GENOMIC DNA]</scope>
    <source>
        <strain evidence="2">DSM 15749 / LMG 21470 / R-8282</strain>
    </source>
</reference>
<dbReference type="SUPFAM" id="SSF53448">
    <property type="entry name" value="Nucleotide-diphospho-sugar transferases"/>
    <property type="match status" value="1"/>
</dbReference>
<gene>
    <name evidence="1" type="ORF">Gilli_1747</name>
</gene>
<dbReference type="eggNOG" id="COG3222">
    <property type="taxonomic scope" value="Bacteria"/>
</dbReference>
<name>H2C023_GILLR</name>
<dbReference type="EMBL" id="JH594606">
    <property type="protein sequence ID" value="EHQ02390.1"/>
    <property type="molecule type" value="Genomic_DNA"/>
</dbReference>
<dbReference type="AlphaFoldDB" id="H2C023"/>
<protein>
    <recommendedName>
        <fullName evidence="3">DUF2064 domain-containing protein</fullName>
    </recommendedName>
</protein>
<keyword evidence="2" id="KW-1185">Reference proteome</keyword>
<proteinExistence type="predicted"/>
<dbReference type="RefSeq" id="WP_006988700.1">
    <property type="nucleotide sequence ID" value="NZ_JH594606.1"/>
</dbReference>